<reference evidence="1" key="1">
    <citation type="submission" date="2019-10" db="EMBL/GenBank/DDBJ databases">
        <title>Conservation and host-specific expression of non-tandemly repeated heterogenous ribosome RNA gene in arbuscular mycorrhizal fungi.</title>
        <authorList>
            <person name="Maeda T."/>
            <person name="Kobayashi Y."/>
            <person name="Nakagawa T."/>
            <person name="Ezawa T."/>
            <person name="Yamaguchi K."/>
            <person name="Bino T."/>
            <person name="Nishimoto Y."/>
            <person name="Shigenobu S."/>
            <person name="Kawaguchi M."/>
        </authorList>
    </citation>
    <scope>NUCLEOTIDE SEQUENCE</scope>
    <source>
        <strain evidence="1">HR1</strain>
    </source>
</reference>
<name>A0A8H3QU54_9GLOM</name>
<dbReference type="GO" id="GO:0004386">
    <property type="term" value="F:helicase activity"/>
    <property type="evidence" value="ECO:0007669"/>
    <property type="project" value="UniProtKB-KW"/>
</dbReference>
<keyword evidence="1" id="KW-0067">ATP-binding</keyword>
<evidence type="ECO:0000313" key="2">
    <source>
        <dbReference type="Proteomes" id="UP000615446"/>
    </source>
</evidence>
<dbReference type="EMBL" id="BLAL01000205">
    <property type="protein sequence ID" value="GES91537.1"/>
    <property type="molecule type" value="Genomic_DNA"/>
</dbReference>
<sequence>MPPFSFEYKVDISTLNSLAKDVTDFFVELIEEADEFFYYQSYSGKNTTTYWYFCSQRCNLASKSKKHQDISKYHDAKAIERFKYDRTIKISIDNLNNMVNLSIKHDFLHQRPANVGVFQDIKDYIKEHIDLLPREIYAQLVKENKYKCHENAFKSMIEWFNQENYNIILKETIPVHTVVFTTGLYESSIKYQIYLEKYQDPTLQMAYQKSYFSTIIKHKMPRNTTFNSLSELGKHFFFNGIIPSNKFCSKEFYKTIWLIMKKHLHQHTLILTFNGLYLISKEINEIAVQEIYEFCKENSLVAHWNYLWSEWYCDKRWPLWIRYVFEKKISVLKTTMFIKGYRKPEWIKQFKFEWKKLSTHQINNKYTTDIKKWICRYSYYLTSRFNICKHLIYQKGSVDPKYFEHLKRNHKPPFLTEINEDSTYLHLNQAILNLNPETIQDSELLLENYNNIYDKLIETTTKALTLFQE</sequence>
<keyword evidence="1" id="KW-0347">Helicase</keyword>
<dbReference type="OrthoDB" id="2307182at2759"/>
<accession>A0A8H3QU54</accession>
<gene>
    <name evidence="1" type="ORF">RCL2_001834600</name>
</gene>
<proteinExistence type="predicted"/>
<dbReference type="Proteomes" id="UP000615446">
    <property type="component" value="Unassembled WGS sequence"/>
</dbReference>
<protein>
    <submittedName>
        <fullName evidence="1">ATP-dependent DNA helicase Pif1</fullName>
    </submittedName>
</protein>
<comment type="caution">
    <text evidence="1">The sequence shown here is derived from an EMBL/GenBank/DDBJ whole genome shotgun (WGS) entry which is preliminary data.</text>
</comment>
<keyword evidence="1" id="KW-0378">Hydrolase</keyword>
<organism evidence="1 2">
    <name type="scientific">Rhizophagus clarus</name>
    <dbReference type="NCBI Taxonomy" id="94130"/>
    <lineage>
        <taxon>Eukaryota</taxon>
        <taxon>Fungi</taxon>
        <taxon>Fungi incertae sedis</taxon>
        <taxon>Mucoromycota</taxon>
        <taxon>Glomeromycotina</taxon>
        <taxon>Glomeromycetes</taxon>
        <taxon>Glomerales</taxon>
        <taxon>Glomeraceae</taxon>
        <taxon>Rhizophagus</taxon>
    </lineage>
</organism>
<keyword evidence="1" id="KW-0547">Nucleotide-binding</keyword>
<dbReference type="AlphaFoldDB" id="A0A8H3QU54"/>
<evidence type="ECO:0000313" key="1">
    <source>
        <dbReference type="EMBL" id="GES91537.1"/>
    </source>
</evidence>